<protein>
    <submittedName>
        <fullName evidence="2">Uncharacterized protein</fullName>
    </submittedName>
</protein>
<proteinExistence type="predicted"/>
<dbReference type="AlphaFoldDB" id="A0A1Q2YFW6"/>
<evidence type="ECO:0000256" key="1">
    <source>
        <dbReference type="SAM" id="MobiDB-lite"/>
    </source>
</evidence>
<gene>
    <name evidence="2" type="ORF">PMKS-001913</name>
</gene>
<evidence type="ECO:0000313" key="3">
    <source>
        <dbReference type="Proteomes" id="UP000186136"/>
    </source>
</evidence>
<reference evidence="2 3" key="1">
    <citation type="submission" date="2016-08" db="EMBL/GenBank/DDBJ databases">
        <title>Whole genome shotgun sequence of Pichia membranifaciens KS47-1.</title>
        <authorList>
            <person name="Konishi M."/>
            <person name="Ishida M."/>
            <person name="Arakawa T."/>
            <person name="Kato Y."/>
            <person name="Horiuchi J."/>
        </authorList>
    </citation>
    <scope>NUCLEOTIDE SEQUENCE [LARGE SCALE GENOMIC DNA]</scope>
    <source>
        <strain evidence="2 3">KS47-1</strain>
    </source>
</reference>
<keyword evidence="3" id="KW-1185">Reference proteome</keyword>
<sequence>MSYRRTCLAEETDYAHKCKVVVLEEEDEVCNEDLDGEEELWLVVEDGPEVVDEPRVKEELHEREEGAAEVEPDHEDGPAVGGLAVVVVQNLRDIFADAHADLDEAERGEEVHPIKAPGDRLEPLRAVDVEGGADDVRHHCGKNDLRRAAEPLVVILAEPPAVRLRENERVGEEVVQPEHEVIETN</sequence>
<dbReference type="Proteomes" id="UP000186136">
    <property type="component" value="Unassembled WGS sequence"/>
</dbReference>
<feature type="compositionally biased region" description="Basic and acidic residues" evidence="1">
    <location>
        <begin position="54"/>
        <end position="66"/>
    </location>
</feature>
<feature type="region of interest" description="Disordered" evidence="1">
    <location>
        <begin position="54"/>
        <end position="79"/>
    </location>
</feature>
<dbReference type="EMBL" id="BDGI01000069">
    <property type="protein sequence ID" value="GAV28442.1"/>
    <property type="molecule type" value="Genomic_DNA"/>
</dbReference>
<organism evidence="2 3">
    <name type="scientific">Pichia membranifaciens</name>
    <dbReference type="NCBI Taxonomy" id="4926"/>
    <lineage>
        <taxon>Eukaryota</taxon>
        <taxon>Fungi</taxon>
        <taxon>Dikarya</taxon>
        <taxon>Ascomycota</taxon>
        <taxon>Saccharomycotina</taxon>
        <taxon>Pichiomycetes</taxon>
        <taxon>Pichiales</taxon>
        <taxon>Pichiaceae</taxon>
        <taxon>Pichia</taxon>
    </lineage>
</organism>
<evidence type="ECO:0000313" key="2">
    <source>
        <dbReference type="EMBL" id="GAV28442.1"/>
    </source>
</evidence>
<accession>A0A1Q2YFW6</accession>
<name>A0A1Q2YFW6_9ASCO</name>
<comment type="caution">
    <text evidence="2">The sequence shown here is derived from an EMBL/GenBank/DDBJ whole genome shotgun (WGS) entry which is preliminary data.</text>
</comment>